<feature type="domain" description="Gfo/Idh/MocA-like oxidoreductase C-terminal" evidence="3">
    <location>
        <begin position="134"/>
        <end position="325"/>
    </location>
</feature>
<gene>
    <name evidence="4" type="ORF">A7K69_16670</name>
</gene>
<dbReference type="Gene3D" id="3.30.360.10">
    <property type="entry name" value="Dihydrodipicolinate Reductase, domain 2"/>
    <property type="match status" value="1"/>
</dbReference>
<dbReference type="EMBL" id="LXMA01000003">
    <property type="protein sequence ID" value="OAT74060.1"/>
    <property type="molecule type" value="Genomic_DNA"/>
</dbReference>
<evidence type="ECO:0000313" key="4">
    <source>
        <dbReference type="EMBL" id="OAT74060.1"/>
    </source>
</evidence>
<dbReference type="RefSeq" id="WP_064550463.1">
    <property type="nucleotide sequence ID" value="NZ_LXMA01000003.1"/>
</dbReference>
<accession>A0A1B7KV83</accession>
<dbReference type="AlphaFoldDB" id="A0A1B7KV83"/>
<dbReference type="PANTHER" id="PTHR43708:SF4">
    <property type="entry name" value="OXIDOREDUCTASE YCEM-RELATED"/>
    <property type="match status" value="1"/>
</dbReference>
<dbReference type="GO" id="GO:0000166">
    <property type="term" value="F:nucleotide binding"/>
    <property type="evidence" value="ECO:0007669"/>
    <property type="project" value="InterPro"/>
</dbReference>
<name>A0A1B7KV83_PARTM</name>
<evidence type="ECO:0000259" key="2">
    <source>
        <dbReference type="Pfam" id="PF01408"/>
    </source>
</evidence>
<proteinExistence type="inferred from homology"/>
<feature type="domain" description="Gfo/Idh/MocA-like oxidoreductase N-terminal" evidence="2">
    <location>
        <begin position="4"/>
        <end position="119"/>
    </location>
</feature>
<dbReference type="SUPFAM" id="SSF55347">
    <property type="entry name" value="Glyceraldehyde-3-phosphate dehydrogenase-like, C-terminal domain"/>
    <property type="match status" value="1"/>
</dbReference>
<dbReference type="InterPro" id="IPR000683">
    <property type="entry name" value="Gfo/Idh/MocA-like_OxRdtase_N"/>
</dbReference>
<comment type="caution">
    <text evidence="4">The sequence shown here is derived from an EMBL/GenBank/DDBJ whole genome shotgun (WGS) entry which is preliminary data.</text>
</comment>
<comment type="similarity">
    <text evidence="1">Belongs to the Gfo/Idh/MocA family.</text>
</comment>
<evidence type="ECO:0000313" key="5">
    <source>
        <dbReference type="Proteomes" id="UP000078290"/>
    </source>
</evidence>
<organism evidence="4 5">
    <name type="scientific">Parageobacillus thermoglucosidasius</name>
    <name type="common">Geobacillus thermoglucosidasius</name>
    <dbReference type="NCBI Taxonomy" id="1426"/>
    <lineage>
        <taxon>Bacteria</taxon>
        <taxon>Bacillati</taxon>
        <taxon>Bacillota</taxon>
        <taxon>Bacilli</taxon>
        <taxon>Bacillales</taxon>
        <taxon>Anoxybacillaceae</taxon>
        <taxon>Parageobacillus</taxon>
    </lineage>
</organism>
<dbReference type="OrthoDB" id="9815825at2"/>
<dbReference type="PANTHER" id="PTHR43708">
    <property type="entry name" value="CONSERVED EXPRESSED OXIDOREDUCTASE (EUROFUNG)"/>
    <property type="match status" value="1"/>
</dbReference>
<dbReference type="InterPro" id="IPR004104">
    <property type="entry name" value="Gfo/Idh/MocA-like_OxRdtase_C"/>
</dbReference>
<sequence>MPQVKIGILGAGGIAKVHTSILKRDERVQIVGIADIVEERAVNLAKEAGSAKAVSSLDDLFELGVDAVYVTTPNTLHVEPVLKCLQQNVHVFSEKPMATSLEEAEQIKKAAETSKAIYNLGMNRRYASVYKKVKELIASGEVTPYLANVKMNRGELLNPAWTADPKVTGGFLYETPFHLMDMCRYLFGEVQTVYCEARQNISKEELDTFAIMMTFESGTIANFVTYAHAGWSFPFESLEIYGEYCTIATQELEKVMYAPGLQQPAQISDFYQLSIEEKWGYVEEDRLFIDAIIHGTKPPVTAEDGFRSIQLLEAIYESAKTGKMIDFRQAASSQ</sequence>
<reference evidence="5" key="1">
    <citation type="submission" date="2016-05" db="EMBL/GenBank/DDBJ databases">
        <authorList>
            <person name="Wang W."/>
            <person name="Zhu L."/>
        </authorList>
    </citation>
    <scope>NUCLEOTIDE SEQUENCE [LARGE SCALE GENOMIC DNA]</scope>
    <source>
        <strain evidence="5">W-2</strain>
    </source>
</reference>
<protein>
    <submittedName>
        <fullName evidence="4">Oxidoreductase</fullName>
    </submittedName>
</protein>
<evidence type="ECO:0000259" key="3">
    <source>
        <dbReference type="Pfam" id="PF02894"/>
    </source>
</evidence>
<dbReference type="Pfam" id="PF01408">
    <property type="entry name" value="GFO_IDH_MocA"/>
    <property type="match status" value="1"/>
</dbReference>
<dbReference type="InterPro" id="IPR051317">
    <property type="entry name" value="Gfo/Idh/MocA_oxidoreduct"/>
</dbReference>
<dbReference type="Gene3D" id="3.40.50.720">
    <property type="entry name" value="NAD(P)-binding Rossmann-like Domain"/>
    <property type="match status" value="1"/>
</dbReference>
<dbReference type="Proteomes" id="UP000078290">
    <property type="component" value="Unassembled WGS sequence"/>
</dbReference>
<dbReference type="Pfam" id="PF02894">
    <property type="entry name" value="GFO_IDH_MocA_C"/>
    <property type="match status" value="1"/>
</dbReference>
<evidence type="ECO:0000256" key="1">
    <source>
        <dbReference type="ARBA" id="ARBA00010928"/>
    </source>
</evidence>
<dbReference type="SUPFAM" id="SSF51735">
    <property type="entry name" value="NAD(P)-binding Rossmann-fold domains"/>
    <property type="match status" value="1"/>
</dbReference>
<dbReference type="InterPro" id="IPR036291">
    <property type="entry name" value="NAD(P)-bd_dom_sf"/>
</dbReference>